<dbReference type="EMBL" id="JBANRG010000002">
    <property type="protein sequence ID" value="KAK7469986.1"/>
    <property type="molecule type" value="Genomic_DNA"/>
</dbReference>
<reference evidence="1 2" key="1">
    <citation type="submission" date="2024-01" db="EMBL/GenBank/DDBJ databases">
        <title>A draft genome for the cacao thread blight pathogen Marasmiellus scandens.</title>
        <authorList>
            <person name="Baruah I.K."/>
            <person name="Leung J."/>
            <person name="Bukari Y."/>
            <person name="Amoako-Attah I."/>
            <person name="Meinhardt L.W."/>
            <person name="Bailey B.A."/>
            <person name="Cohen S.P."/>
        </authorList>
    </citation>
    <scope>NUCLEOTIDE SEQUENCE [LARGE SCALE GENOMIC DNA]</scope>
    <source>
        <strain evidence="1 2">GH-19</strain>
    </source>
</reference>
<name>A0ABR1K103_9AGAR</name>
<keyword evidence="2" id="KW-1185">Reference proteome</keyword>
<organism evidence="1 2">
    <name type="scientific">Marasmiellus scandens</name>
    <dbReference type="NCBI Taxonomy" id="2682957"/>
    <lineage>
        <taxon>Eukaryota</taxon>
        <taxon>Fungi</taxon>
        <taxon>Dikarya</taxon>
        <taxon>Basidiomycota</taxon>
        <taxon>Agaricomycotina</taxon>
        <taxon>Agaricomycetes</taxon>
        <taxon>Agaricomycetidae</taxon>
        <taxon>Agaricales</taxon>
        <taxon>Marasmiineae</taxon>
        <taxon>Omphalotaceae</taxon>
        <taxon>Marasmiellus</taxon>
    </lineage>
</organism>
<protein>
    <submittedName>
        <fullName evidence="1">Uncharacterized protein</fullName>
    </submittedName>
</protein>
<sequence length="160" mass="18696">MDDFTDEFGDYRYMSKWQVASSSQFEDLLSEQSPAFQPPNDSRDDIRNKIAILHVKRREIKSMTEQELKTIDDRLTALGDLLRLRPMTSQETDDITVEDGTRIDYVSTAFDWSTRMKTELARTFKIEDFKSCQLGNGGKECPLCDAYRYENLIPYSAYRF</sequence>
<dbReference type="Proteomes" id="UP001498398">
    <property type="component" value="Unassembled WGS sequence"/>
</dbReference>
<proteinExistence type="predicted"/>
<gene>
    <name evidence="1" type="ORF">VKT23_001421</name>
</gene>
<evidence type="ECO:0000313" key="2">
    <source>
        <dbReference type="Proteomes" id="UP001498398"/>
    </source>
</evidence>
<accession>A0ABR1K103</accession>
<evidence type="ECO:0000313" key="1">
    <source>
        <dbReference type="EMBL" id="KAK7469986.1"/>
    </source>
</evidence>
<comment type="caution">
    <text evidence="1">The sequence shown here is derived from an EMBL/GenBank/DDBJ whole genome shotgun (WGS) entry which is preliminary data.</text>
</comment>